<dbReference type="InterPro" id="IPR008974">
    <property type="entry name" value="TRAF-like"/>
</dbReference>
<comment type="caution">
    <text evidence="2">The sequence shown here is derived from an EMBL/GenBank/DDBJ whole genome shotgun (WGS) entry which is preliminary data.</text>
</comment>
<proteinExistence type="predicted"/>
<dbReference type="Pfam" id="PF22486">
    <property type="entry name" value="MATH_2"/>
    <property type="match status" value="3"/>
</dbReference>
<keyword evidence="3" id="KW-1185">Reference proteome</keyword>
<name>A0A498IEW5_MALDO</name>
<feature type="domain" description="MATH" evidence="1">
    <location>
        <begin position="1"/>
        <end position="106"/>
    </location>
</feature>
<dbReference type="STRING" id="3750.A0A498IEW5"/>
<sequence length="503" mass="57392">MGTHISLHLELDDPEKYPGSKVFAEFSLRIVLQLHAKHESFKGKDCPILVFNLFILYNMWVYSVQLIWSSSSTTSWGWPSFISLDTLDNSDRRFSVKGSCITEAVVTIRGTATALKLLLYPKGYQKGFLTSYSDSAPTHYTLKIGSFSWLTEIFADKYESGGFEAGGYKWKLVLYPNGNKKKNVEGHISVYLEMVGADSLQTGCEVYVDFRFFLLDQNKGTFLVLQDANKKEICFHGMMRYSGFDKLIALKSFTNASNGYVIDDSCVIGAEVFVCKERRAGKGESISMIEVGVMCKHVWKVENFSKLSADCCESEPFTAGERKWKILLYPEGNGDGKGTHISLFLELDDPEKVPGFKVFAEFSLRIVDQMHAKHEWFIANNWFSNSTRDWGWSTFLKLKTFNQAHKGFLLNDTCIVEAENNFGCTTNSLHSQIQSGSLLSKNSLEKYESRDFEAGGYKWYNPFSQFLRTNSYYFYFHKLSINYYIICCFAAGNWFSIQTETRT</sequence>
<dbReference type="PANTHER" id="PTHR46162:SF2">
    <property type="entry name" value="ANKYRIN REPEAT-CONTAINING PROTEIN-RELATED"/>
    <property type="match status" value="1"/>
</dbReference>
<gene>
    <name evidence="2" type="ORF">DVH24_041218</name>
</gene>
<evidence type="ECO:0000313" key="3">
    <source>
        <dbReference type="Proteomes" id="UP000290289"/>
    </source>
</evidence>
<dbReference type="Proteomes" id="UP000290289">
    <property type="component" value="Chromosome 13"/>
</dbReference>
<protein>
    <recommendedName>
        <fullName evidence="1">MATH domain-containing protein</fullName>
    </recommendedName>
</protein>
<dbReference type="EMBL" id="RDQH01000339">
    <property type="protein sequence ID" value="RXH80071.1"/>
    <property type="molecule type" value="Genomic_DNA"/>
</dbReference>
<dbReference type="PANTHER" id="PTHR46162">
    <property type="entry name" value="TRAF-LIKE FAMILY PROTEIN"/>
    <property type="match status" value="1"/>
</dbReference>
<dbReference type="CDD" id="cd00121">
    <property type="entry name" value="MATH"/>
    <property type="match status" value="3"/>
</dbReference>
<feature type="domain" description="MATH" evidence="1">
    <location>
        <begin position="294"/>
        <end position="420"/>
    </location>
</feature>
<accession>A0A498IEW5</accession>
<evidence type="ECO:0000313" key="2">
    <source>
        <dbReference type="EMBL" id="RXH80071.1"/>
    </source>
</evidence>
<dbReference type="PROSITE" id="PS50144">
    <property type="entry name" value="MATH"/>
    <property type="match status" value="3"/>
</dbReference>
<evidence type="ECO:0000259" key="1">
    <source>
        <dbReference type="PROSITE" id="PS50144"/>
    </source>
</evidence>
<feature type="domain" description="MATH" evidence="1">
    <location>
        <begin position="137"/>
        <end position="272"/>
    </location>
</feature>
<dbReference type="AlphaFoldDB" id="A0A498IEW5"/>
<dbReference type="SUPFAM" id="SSF49599">
    <property type="entry name" value="TRAF domain-like"/>
    <property type="match status" value="3"/>
</dbReference>
<dbReference type="Gene3D" id="2.60.210.10">
    <property type="entry name" value="Apoptosis, Tumor Necrosis Factor Receptor Associated Protein 2, Chain A"/>
    <property type="match status" value="3"/>
</dbReference>
<reference evidence="2 3" key="1">
    <citation type="submission" date="2018-10" db="EMBL/GenBank/DDBJ databases">
        <title>A high-quality apple genome assembly.</title>
        <authorList>
            <person name="Hu J."/>
        </authorList>
    </citation>
    <scope>NUCLEOTIDE SEQUENCE [LARGE SCALE GENOMIC DNA]</scope>
    <source>
        <strain evidence="3">cv. HFTH1</strain>
        <tissue evidence="2">Young leaf</tissue>
    </source>
</reference>
<organism evidence="2 3">
    <name type="scientific">Malus domestica</name>
    <name type="common">Apple</name>
    <name type="synonym">Pyrus malus</name>
    <dbReference type="NCBI Taxonomy" id="3750"/>
    <lineage>
        <taxon>Eukaryota</taxon>
        <taxon>Viridiplantae</taxon>
        <taxon>Streptophyta</taxon>
        <taxon>Embryophyta</taxon>
        <taxon>Tracheophyta</taxon>
        <taxon>Spermatophyta</taxon>
        <taxon>Magnoliopsida</taxon>
        <taxon>eudicotyledons</taxon>
        <taxon>Gunneridae</taxon>
        <taxon>Pentapetalae</taxon>
        <taxon>rosids</taxon>
        <taxon>fabids</taxon>
        <taxon>Rosales</taxon>
        <taxon>Rosaceae</taxon>
        <taxon>Amygdaloideae</taxon>
        <taxon>Maleae</taxon>
        <taxon>Malus</taxon>
    </lineage>
</organism>
<dbReference type="SMART" id="SM00061">
    <property type="entry name" value="MATH"/>
    <property type="match status" value="2"/>
</dbReference>
<dbReference type="InterPro" id="IPR002083">
    <property type="entry name" value="MATH/TRAF_dom"/>
</dbReference>